<evidence type="ECO:0000256" key="2">
    <source>
        <dbReference type="ARBA" id="ARBA00022692"/>
    </source>
</evidence>
<feature type="transmembrane region" description="Helical" evidence="6">
    <location>
        <begin position="48"/>
        <end position="73"/>
    </location>
</feature>
<protein>
    <recommendedName>
        <fullName evidence="6">Transport permease protein</fullName>
    </recommendedName>
</protein>
<evidence type="ECO:0000256" key="4">
    <source>
        <dbReference type="ARBA" id="ARBA00023136"/>
    </source>
</evidence>
<feature type="transmembrane region" description="Helical" evidence="6">
    <location>
        <begin position="128"/>
        <end position="151"/>
    </location>
</feature>
<proteinExistence type="inferred from homology"/>
<dbReference type="InterPro" id="IPR051328">
    <property type="entry name" value="T7SS_ABC-Transporter"/>
</dbReference>
<gene>
    <name evidence="8" type="ORF">GCM10010466_03250</name>
</gene>
<dbReference type="InterPro" id="IPR047817">
    <property type="entry name" value="ABC2_TM_bact-type"/>
</dbReference>
<evidence type="ECO:0000313" key="9">
    <source>
        <dbReference type="Proteomes" id="UP001500320"/>
    </source>
</evidence>
<dbReference type="InterPro" id="IPR013525">
    <property type="entry name" value="ABC2_TM"/>
</dbReference>
<dbReference type="PIRSF" id="PIRSF006648">
    <property type="entry name" value="DrrB"/>
    <property type="match status" value="1"/>
</dbReference>
<dbReference type="InterPro" id="IPR000412">
    <property type="entry name" value="ABC_2_transport"/>
</dbReference>
<keyword evidence="2 6" id="KW-0812">Transmembrane</keyword>
<feature type="transmembrane region" description="Helical" evidence="6">
    <location>
        <begin position="163"/>
        <end position="183"/>
    </location>
</feature>
<dbReference type="PANTHER" id="PTHR43077:SF10">
    <property type="entry name" value="TRANSPORT PERMEASE PROTEIN"/>
    <property type="match status" value="1"/>
</dbReference>
<dbReference type="PROSITE" id="PS51012">
    <property type="entry name" value="ABC_TM2"/>
    <property type="match status" value="1"/>
</dbReference>
<evidence type="ECO:0000256" key="1">
    <source>
        <dbReference type="ARBA" id="ARBA00004141"/>
    </source>
</evidence>
<feature type="domain" description="ABC transmembrane type-2" evidence="7">
    <location>
        <begin position="16"/>
        <end position="242"/>
    </location>
</feature>
<comment type="caution">
    <text evidence="8">The sequence shown here is derived from an EMBL/GenBank/DDBJ whole genome shotgun (WGS) entry which is preliminary data.</text>
</comment>
<feature type="transmembrane region" description="Helical" evidence="6">
    <location>
        <begin position="103"/>
        <end position="122"/>
    </location>
</feature>
<evidence type="ECO:0000256" key="6">
    <source>
        <dbReference type="RuleBase" id="RU361157"/>
    </source>
</evidence>
<dbReference type="Pfam" id="PF01061">
    <property type="entry name" value="ABC2_membrane"/>
    <property type="match status" value="1"/>
</dbReference>
<evidence type="ECO:0000256" key="3">
    <source>
        <dbReference type="ARBA" id="ARBA00022989"/>
    </source>
</evidence>
<dbReference type="Proteomes" id="UP001500320">
    <property type="component" value="Unassembled WGS sequence"/>
</dbReference>
<keyword evidence="5" id="KW-0046">Antibiotic resistance</keyword>
<keyword evidence="4 6" id="KW-0472">Membrane</keyword>
<keyword evidence="6" id="KW-1003">Cell membrane</keyword>
<reference evidence="9" key="1">
    <citation type="journal article" date="2019" name="Int. J. Syst. Evol. Microbiol.">
        <title>The Global Catalogue of Microorganisms (GCM) 10K type strain sequencing project: providing services to taxonomists for standard genome sequencing and annotation.</title>
        <authorList>
            <consortium name="The Broad Institute Genomics Platform"/>
            <consortium name="The Broad Institute Genome Sequencing Center for Infectious Disease"/>
            <person name="Wu L."/>
            <person name="Ma J."/>
        </authorList>
    </citation>
    <scope>NUCLEOTIDE SEQUENCE [LARGE SCALE GENOMIC DNA]</scope>
    <source>
        <strain evidence="9">JCM 9373</strain>
    </source>
</reference>
<evidence type="ECO:0000259" key="7">
    <source>
        <dbReference type="PROSITE" id="PS51012"/>
    </source>
</evidence>
<evidence type="ECO:0000313" key="8">
    <source>
        <dbReference type="EMBL" id="GAA3115542.1"/>
    </source>
</evidence>
<sequence>MLFLGHELGILRRNPVWPLFGIMQPILYLLLFAPLLTSITPNGTLEEALVMFTPAALVMIALFGTMFSGFGMINETRNGVLERLAVSQAWRPAIVLGRVAKDVIMLVLQSLIILGVAALMGLRVGLPAVGLVLLLMAAAGLFAANLSYGLALAVRDENGMSQIVQFFLVPLMLLSGLMLPISVAPDWMQAVARFNPLYYAVEAGRALFAGDFSDGTVPVAFGLFLALSVLTLTWSLRSLRKLAG</sequence>
<accession>A0ABP6MIL3</accession>
<comment type="similarity">
    <text evidence="6">Belongs to the ABC-2 integral membrane protein family.</text>
</comment>
<keyword evidence="9" id="KW-1185">Reference proteome</keyword>
<dbReference type="EMBL" id="BAAAUT010000002">
    <property type="protein sequence ID" value="GAA3115542.1"/>
    <property type="molecule type" value="Genomic_DNA"/>
</dbReference>
<keyword evidence="3 6" id="KW-1133">Transmembrane helix</keyword>
<feature type="transmembrane region" description="Helical" evidence="6">
    <location>
        <begin position="16"/>
        <end position="36"/>
    </location>
</feature>
<keyword evidence="6" id="KW-0813">Transport</keyword>
<organism evidence="8 9">
    <name type="scientific">Planomonospora alba</name>
    <dbReference type="NCBI Taxonomy" id="161354"/>
    <lineage>
        <taxon>Bacteria</taxon>
        <taxon>Bacillati</taxon>
        <taxon>Actinomycetota</taxon>
        <taxon>Actinomycetes</taxon>
        <taxon>Streptosporangiales</taxon>
        <taxon>Streptosporangiaceae</taxon>
        <taxon>Planomonospora</taxon>
    </lineage>
</organism>
<feature type="transmembrane region" description="Helical" evidence="6">
    <location>
        <begin position="217"/>
        <end position="236"/>
    </location>
</feature>
<dbReference type="PANTHER" id="PTHR43077">
    <property type="entry name" value="TRANSPORT PERMEASE YVFS-RELATED"/>
    <property type="match status" value="1"/>
</dbReference>
<evidence type="ECO:0000256" key="5">
    <source>
        <dbReference type="ARBA" id="ARBA00023251"/>
    </source>
</evidence>
<comment type="subcellular location">
    <subcellularLocation>
        <location evidence="6">Cell membrane</location>
        <topology evidence="6">Multi-pass membrane protein</topology>
    </subcellularLocation>
    <subcellularLocation>
        <location evidence="1">Membrane</location>
        <topology evidence="1">Multi-pass membrane protein</topology>
    </subcellularLocation>
</comment>
<name>A0ABP6MIL3_9ACTN</name>